<reference evidence="2 3" key="1">
    <citation type="submission" date="2017-02" db="EMBL/GenBank/DDBJ databases">
        <title>Genomes of Trichoderma spp. with biocontrol activity.</title>
        <authorList>
            <person name="Gardiner D."/>
            <person name="Kazan K."/>
            <person name="Vos C."/>
            <person name="Harvey P."/>
        </authorList>
    </citation>
    <scope>NUCLEOTIDE SEQUENCE [LARGE SCALE GENOMIC DNA]</scope>
    <source>
        <strain evidence="2 3">A5MH</strain>
    </source>
</reference>
<dbReference type="EMBL" id="MTYH01000098">
    <property type="protein sequence ID" value="PNP38949.1"/>
    <property type="molecule type" value="Genomic_DNA"/>
</dbReference>
<dbReference type="OrthoDB" id="442731at2759"/>
<dbReference type="AlphaFoldDB" id="A0A2K0T0A3"/>
<evidence type="ECO:0000313" key="2">
    <source>
        <dbReference type="EMBL" id="PNP38949.1"/>
    </source>
</evidence>
<feature type="region of interest" description="Disordered" evidence="1">
    <location>
        <begin position="168"/>
        <end position="192"/>
    </location>
</feature>
<feature type="compositionally biased region" description="Low complexity" evidence="1">
    <location>
        <begin position="178"/>
        <end position="192"/>
    </location>
</feature>
<dbReference type="Proteomes" id="UP000236546">
    <property type="component" value="Unassembled WGS sequence"/>
</dbReference>
<gene>
    <name evidence="2" type="ORF">TGAMA5MH_09175</name>
</gene>
<proteinExistence type="predicted"/>
<accession>A0A2K0T0A3</accession>
<comment type="caution">
    <text evidence="2">The sequence shown here is derived from an EMBL/GenBank/DDBJ whole genome shotgun (WGS) entry which is preliminary data.</text>
</comment>
<protein>
    <submittedName>
        <fullName evidence="2">Uncharacterized protein</fullName>
    </submittedName>
</protein>
<evidence type="ECO:0000256" key="1">
    <source>
        <dbReference type="SAM" id="MobiDB-lite"/>
    </source>
</evidence>
<evidence type="ECO:0000313" key="3">
    <source>
        <dbReference type="Proteomes" id="UP000236546"/>
    </source>
</evidence>
<name>A0A2K0T0A3_9HYPO</name>
<sequence>MGTASTTRSSWCSTPRIRGAPLLQARPNPTHLLGDTINRINPSGHFSLFGQQFIWRDLVITVVGTAVGIAFGVLTRGAGFAIEAGLAIVVGAASDPITGIFYDSVTGKRVTLSKMGIGLVFSLIGGIVGEGIGRAIGAAGRAALRGLRGTLEALSNLVRNAEKLKIAGGRTNEGEAETSLSTSQTSSTGPGD</sequence>
<organism evidence="2 3">
    <name type="scientific">Trichoderma gamsii</name>
    <dbReference type="NCBI Taxonomy" id="398673"/>
    <lineage>
        <taxon>Eukaryota</taxon>
        <taxon>Fungi</taxon>
        <taxon>Dikarya</taxon>
        <taxon>Ascomycota</taxon>
        <taxon>Pezizomycotina</taxon>
        <taxon>Sordariomycetes</taxon>
        <taxon>Hypocreomycetidae</taxon>
        <taxon>Hypocreales</taxon>
        <taxon>Hypocreaceae</taxon>
        <taxon>Trichoderma</taxon>
    </lineage>
</organism>